<protein>
    <submittedName>
        <fullName evidence="3">TBC1 domain family member 24</fullName>
    </submittedName>
</protein>
<dbReference type="PROSITE" id="PS51886">
    <property type="entry name" value="TLDC"/>
    <property type="match status" value="1"/>
</dbReference>
<dbReference type="EMBL" id="JWZT01003490">
    <property type="protein sequence ID" value="KII66672.1"/>
    <property type="molecule type" value="Genomic_DNA"/>
</dbReference>
<dbReference type="PANTHER" id="PTHR23354:SF122">
    <property type="entry name" value="GTPASE-ACTIVATING PROTEIN SKYWALKER"/>
    <property type="match status" value="1"/>
</dbReference>
<dbReference type="Proteomes" id="UP000031668">
    <property type="component" value="Unassembled WGS sequence"/>
</dbReference>
<comment type="caution">
    <text evidence="3">The sequence shown here is derived from an EMBL/GenBank/DDBJ whole genome shotgun (WGS) entry which is preliminary data.</text>
</comment>
<reference evidence="3 4" key="1">
    <citation type="journal article" date="2014" name="Genome Biol. Evol.">
        <title>The genome of the myxosporean Thelohanellus kitauei shows adaptations to nutrient acquisition within its fish host.</title>
        <authorList>
            <person name="Yang Y."/>
            <person name="Xiong J."/>
            <person name="Zhou Z."/>
            <person name="Huo F."/>
            <person name="Miao W."/>
            <person name="Ran C."/>
            <person name="Liu Y."/>
            <person name="Zhang J."/>
            <person name="Feng J."/>
            <person name="Wang M."/>
            <person name="Wang M."/>
            <person name="Wang L."/>
            <person name="Yao B."/>
        </authorList>
    </citation>
    <scope>NUCLEOTIDE SEQUENCE [LARGE SCALE GENOMIC DNA]</scope>
    <source>
        <strain evidence="3">Wuqing</strain>
    </source>
</reference>
<evidence type="ECO:0000313" key="3">
    <source>
        <dbReference type="EMBL" id="KII66672.1"/>
    </source>
</evidence>
<evidence type="ECO:0000256" key="1">
    <source>
        <dbReference type="SAM" id="MobiDB-lite"/>
    </source>
</evidence>
<feature type="region of interest" description="Disordered" evidence="1">
    <location>
        <begin position="544"/>
        <end position="572"/>
    </location>
</feature>
<feature type="compositionally biased region" description="Basic and acidic residues" evidence="1">
    <location>
        <begin position="544"/>
        <end position="557"/>
    </location>
</feature>
<accession>A0A0C2MYH9</accession>
<sequence>MSLSRSFDVSRFPDYFNPSCPSDLIRILLEGKFEFPFSLSAKESRILSKMVREKSINFENRRQVWLRLSGGEDQIRKFNAEEVFNFKCEELKEKKLLLQMHEYGLDSHDCLTTPDVKDTCCLNYISENGISHTCTNPCCGVMYQVLTKNFISCCIYFHVSKYVSSLAIECDPYCINSPMLHHLCNVFTLVYQYNYQVYASLVGILKNREFEHLDKSLMKSVISSHVLRYFILKLVKKQFCSKPKHPLLLQLYKCHFNQFYEDFSKSANFWIFIDWHSLLFQNLSTGCLIIMIDAFMVKGVSILYRVALFYFYLLFKKLNSNVDMKIQEFDIVSVQSLLSEIIRSRIDHEIRVKGEAMVKKLHVTAPKLTKKYEKIMALVTPLCGNINRLQSLQHAVGSGSLNDIRWPSDVIDSYEWALLMSWLPDNVQLRKPVVAYSSNSHGWCLRKLYEKSETFEPIIIIIKTQCRSVFGGYITEALINRTGKNGICKCFGTGETFVFSLRPEARKYHWVMIENPDTNLFSPKISFSCSLGPDNLKFENHPLSRESRSKVIQENRNEPLNSSTEMHHKKEITHPSCQNIGKKENIISELFSIADDSYLSVGGG</sequence>
<evidence type="ECO:0000313" key="4">
    <source>
        <dbReference type="Proteomes" id="UP000031668"/>
    </source>
</evidence>
<dbReference type="OrthoDB" id="10065050at2759"/>
<proteinExistence type="predicted"/>
<dbReference type="Pfam" id="PF07534">
    <property type="entry name" value="TLD"/>
    <property type="match status" value="1"/>
</dbReference>
<organism evidence="3 4">
    <name type="scientific">Thelohanellus kitauei</name>
    <name type="common">Myxosporean</name>
    <dbReference type="NCBI Taxonomy" id="669202"/>
    <lineage>
        <taxon>Eukaryota</taxon>
        <taxon>Metazoa</taxon>
        <taxon>Cnidaria</taxon>
        <taxon>Myxozoa</taxon>
        <taxon>Myxosporea</taxon>
        <taxon>Bivalvulida</taxon>
        <taxon>Platysporina</taxon>
        <taxon>Myxobolidae</taxon>
        <taxon>Thelohanellus</taxon>
    </lineage>
</organism>
<dbReference type="InterPro" id="IPR006571">
    <property type="entry name" value="TLDc_dom"/>
</dbReference>
<keyword evidence="4" id="KW-1185">Reference proteome</keyword>
<feature type="domain" description="TLDc" evidence="2">
    <location>
        <begin position="409"/>
        <end position="604"/>
    </location>
</feature>
<name>A0A0C2MYH9_THEKT</name>
<dbReference type="SMART" id="SM00584">
    <property type="entry name" value="TLDc"/>
    <property type="match status" value="1"/>
</dbReference>
<dbReference type="AlphaFoldDB" id="A0A0C2MYH9"/>
<evidence type="ECO:0000259" key="2">
    <source>
        <dbReference type="PROSITE" id="PS51886"/>
    </source>
</evidence>
<dbReference type="PANTHER" id="PTHR23354">
    <property type="entry name" value="NUCLEOLAR PROTEIN 7/ESTROGEN RECEPTOR COACTIVATOR-RELATED"/>
    <property type="match status" value="1"/>
</dbReference>
<gene>
    <name evidence="3" type="ORF">RF11_12700</name>
</gene>